<proteinExistence type="predicted"/>
<name>A0A7W7SYX9_9PSEU</name>
<dbReference type="EMBL" id="JACHJS010000001">
    <property type="protein sequence ID" value="MBB4962922.1"/>
    <property type="molecule type" value="Genomic_DNA"/>
</dbReference>
<dbReference type="AlphaFoldDB" id="A0A7W7SYX9"/>
<evidence type="ECO:0000313" key="1">
    <source>
        <dbReference type="EMBL" id="MBB4962922.1"/>
    </source>
</evidence>
<sequence length="106" mass="11496">MDGRISVDARWLELYAERVDEAAAGLSEARARLRVAPPRSRSFGELGRTVRSSDAYRRAAELLDGQLDRACEVLTSAARGLHAVADHYGSQDDDAVAAIKRAGQGR</sequence>
<reference evidence="1 2" key="1">
    <citation type="submission" date="2020-08" db="EMBL/GenBank/DDBJ databases">
        <title>Sequencing the genomes of 1000 actinobacteria strains.</title>
        <authorList>
            <person name="Klenk H.-P."/>
        </authorList>
    </citation>
    <scope>NUCLEOTIDE SEQUENCE [LARGE SCALE GENOMIC DNA]</scope>
    <source>
        <strain evidence="1 2">DSM 45084</strain>
    </source>
</reference>
<dbReference type="RefSeq" id="WP_184665775.1">
    <property type="nucleotide sequence ID" value="NZ_BAABAI010000004.1"/>
</dbReference>
<keyword evidence="2" id="KW-1185">Reference proteome</keyword>
<accession>A0A7W7SYX9</accession>
<evidence type="ECO:0008006" key="3">
    <source>
        <dbReference type="Google" id="ProtNLM"/>
    </source>
</evidence>
<dbReference type="Proteomes" id="UP000542674">
    <property type="component" value="Unassembled WGS sequence"/>
</dbReference>
<comment type="caution">
    <text evidence="1">The sequence shown here is derived from an EMBL/GenBank/DDBJ whole genome shotgun (WGS) entry which is preliminary data.</text>
</comment>
<organism evidence="1 2">
    <name type="scientific">Saccharothrix violaceirubra</name>
    <dbReference type="NCBI Taxonomy" id="413306"/>
    <lineage>
        <taxon>Bacteria</taxon>
        <taxon>Bacillati</taxon>
        <taxon>Actinomycetota</taxon>
        <taxon>Actinomycetes</taxon>
        <taxon>Pseudonocardiales</taxon>
        <taxon>Pseudonocardiaceae</taxon>
        <taxon>Saccharothrix</taxon>
    </lineage>
</organism>
<gene>
    <name evidence="1" type="ORF">F4559_000281</name>
</gene>
<evidence type="ECO:0000313" key="2">
    <source>
        <dbReference type="Proteomes" id="UP000542674"/>
    </source>
</evidence>
<protein>
    <recommendedName>
        <fullName evidence="3">Excreted virulence factor EspC (Type VII ESX diderm)</fullName>
    </recommendedName>
</protein>